<evidence type="ECO:0000313" key="8">
    <source>
        <dbReference type="EMBL" id="KAG7391798.1"/>
    </source>
</evidence>
<dbReference type="InterPro" id="IPR003172">
    <property type="entry name" value="ML_dom"/>
</dbReference>
<keyword evidence="8" id="KW-0645">Protease</keyword>
<evidence type="ECO:0000256" key="1">
    <source>
        <dbReference type="ARBA" id="ARBA00023145"/>
    </source>
</evidence>
<dbReference type="InterPro" id="IPR039417">
    <property type="entry name" value="Peptidase_C1A_papain-like"/>
</dbReference>
<dbReference type="InterPro" id="IPR000169">
    <property type="entry name" value="Pept_cys_AS"/>
</dbReference>
<dbReference type="PANTHER" id="PTHR12411">
    <property type="entry name" value="CYSTEINE PROTEASE FAMILY C1-RELATED"/>
    <property type="match status" value="1"/>
</dbReference>
<keyword evidence="4" id="KW-0732">Signal</keyword>
<reference evidence="8" key="1">
    <citation type="submission" date="2021-02" db="EMBL/GenBank/DDBJ databases">
        <authorList>
            <person name="Palmer J.M."/>
        </authorList>
    </citation>
    <scope>NUCLEOTIDE SEQUENCE</scope>
    <source>
        <strain evidence="8">SCRP734</strain>
    </source>
</reference>
<keyword evidence="1" id="KW-0865">Zymogen</keyword>
<dbReference type="GO" id="GO:0006508">
    <property type="term" value="P:proteolysis"/>
    <property type="evidence" value="ECO:0007669"/>
    <property type="project" value="UniProtKB-KW"/>
</dbReference>
<dbReference type="SMART" id="SM00645">
    <property type="entry name" value="Pept_C1"/>
    <property type="match status" value="1"/>
</dbReference>
<keyword evidence="9" id="KW-1185">Reference proteome</keyword>
<proteinExistence type="predicted"/>
<dbReference type="PROSITE" id="PS00639">
    <property type="entry name" value="THIOL_PROTEASE_HIS"/>
    <property type="match status" value="1"/>
</dbReference>
<feature type="signal peptide" evidence="4">
    <location>
        <begin position="1"/>
        <end position="19"/>
    </location>
</feature>
<dbReference type="Pfam" id="PF00112">
    <property type="entry name" value="Peptidase_C1"/>
    <property type="match status" value="1"/>
</dbReference>
<gene>
    <name evidence="8" type="primary">SAG12</name>
    <name evidence="8" type="ORF">PHYPSEUDO_003418</name>
</gene>
<dbReference type="PROSITE" id="PS00139">
    <property type="entry name" value="THIOL_PROTEASE_CYS"/>
    <property type="match status" value="1"/>
</dbReference>
<feature type="region of interest" description="Disordered" evidence="3">
    <location>
        <begin position="337"/>
        <end position="364"/>
    </location>
</feature>
<dbReference type="InterPro" id="IPR000668">
    <property type="entry name" value="Peptidase_C1A_C"/>
</dbReference>
<evidence type="ECO:0000256" key="4">
    <source>
        <dbReference type="SAM" id="SignalP"/>
    </source>
</evidence>
<dbReference type="Pfam" id="PF08246">
    <property type="entry name" value="Inhibitor_I29"/>
    <property type="match status" value="1"/>
</dbReference>
<name>A0A8T1WGX2_9STRA</name>
<dbReference type="InterPro" id="IPR013128">
    <property type="entry name" value="Peptidase_C1A"/>
</dbReference>
<keyword evidence="8" id="KW-0378">Hydrolase</keyword>
<comment type="caution">
    <text evidence="8">The sequence shown here is derived from an EMBL/GenBank/DDBJ whole genome shotgun (WGS) entry which is preliminary data.</text>
</comment>
<dbReference type="OrthoDB" id="10253408at2759"/>
<feature type="chain" id="PRO_5035861127" evidence="4">
    <location>
        <begin position="20"/>
        <end position="541"/>
    </location>
</feature>
<evidence type="ECO:0000313" key="9">
    <source>
        <dbReference type="Proteomes" id="UP000694044"/>
    </source>
</evidence>
<dbReference type="AlphaFoldDB" id="A0A8T1WGX2"/>
<evidence type="ECO:0000259" key="6">
    <source>
        <dbReference type="SMART" id="SM00737"/>
    </source>
</evidence>
<feature type="domain" description="Cathepsin propeptide inhibitor" evidence="7">
    <location>
        <begin position="30"/>
        <end position="88"/>
    </location>
</feature>
<feature type="compositionally biased region" description="Basic and acidic residues" evidence="3">
    <location>
        <begin position="337"/>
        <end position="355"/>
    </location>
</feature>
<evidence type="ECO:0000256" key="3">
    <source>
        <dbReference type="SAM" id="MobiDB-lite"/>
    </source>
</evidence>
<feature type="domain" description="MD-2-related lipid-recognition" evidence="6">
    <location>
        <begin position="388"/>
        <end position="520"/>
    </location>
</feature>
<dbReference type="FunFam" id="3.90.70.10:FF:000332">
    <property type="entry name" value="Cathepsin L1"/>
    <property type="match status" value="1"/>
</dbReference>
<evidence type="ECO:0000259" key="7">
    <source>
        <dbReference type="SMART" id="SM00848"/>
    </source>
</evidence>
<evidence type="ECO:0000256" key="2">
    <source>
        <dbReference type="ARBA" id="ARBA00023157"/>
    </source>
</evidence>
<protein>
    <submittedName>
        <fullName evidence="8">Senescence-specific cysteine protease sag12</fullName>
    </submittedName>
</protein>
<dbReference type="Pfam" id="PF02221">
    <property type="entry name" value="E1_DerP2_DerF2"/>
    <property type="match status" value="1"/>
</dbReference>
<keyword evidence="2" id="KW-1015">Disulfide bond</keyword>
<dbReference type="Proteomes" id="UP000694044">
    <property type="component" value="Unassembled WGS sequence"/>
</dbReference>
<sequence length="541" mass="58626">MRVASSAPLLLTGLALADALKTPLEYEREFSAWTTAHALEFSDALEFAKRLENYIANDMYIAEHNAENAWTGVTLGHNAFSHMSFDEFKLQMTGLVLPDGYLEQRLASRVDGLWADADVPEAVDWQEKGGVTPIKNQGMCGSCWAFSTTGAVEGAAFVSSGTLPSLSEQELVDCDHNGDMGCNGGLMDHAFAWIEDHGGLCSEDDYAYKGKAQVCRKCDNVVKVTGFQDVNPQDEHALKVAVAQQPVSVAIEADQKAFQFYKAGVFNLTCGTRLDHGVLAVGYGADNGQKFWKVKNSWGPSWGEHGYIRLAREENGPAGQCGIASVPSYPFATLISKDEQAEEPEKREEVVEEPRSVPADEPVDSFPAEEARDFRPTNLADLFSSAKITQCGDVSSAIIDFSDLEVTPTAPQRGQPVSFFGNGNSKQDFESANFKLGVKLAGTQVFGHSGKLCGDTHVPLPLGLGHIDVHGFACPMKKGKFSDLKVDVNLPIIAPAGNYEILLTSDDDSNSPLFCVDVELDLTGGDEATKKTHVYEPISYM</sequence>
<accession>A0A8T1WGX2</accession>
<dbReference type="GO" id="GO:0008234">
    <property type="term" value="F:cysteine-type peptidase activity"/>
    <property type="evidence" value="ECO:0007669"/>
    <property type="project" value="InterPro"/>
</dbReference>
<dbReference type="InterPro" id="IPR025660">
    <property type="entry name" value="Pept_his_AS"/>
</dbReference>
<evidence type="ECO:0000259" key="5">
    <source>
        <dbReference type="SMART" id="SM00645"/>
    </source>
</evidence>
<dbReference type="SMART" id="SM00737">
    <property type="entry name" value="ML"/>
    <property type="match status" value="1"/>
</dbReference>
<dbReference type="InterPro" id="IPR013201">
    <property type="entry name" value="Prot_inhib_I29"/>
</dbReference>
<dbReference type="CDD" id="cd02248">
    <property type="entry name" value="Peptidase_C1A"/>
    <property type="match status" value="1"/>
</dbReference>
<dbReference type="EMBL" id="JAGDFM010000017">
    <property type="protein sequence ID" value="KAG7391798.1"/>
    <property type="molecule type" value="Genomic_DNA"/>
</dbReference>
<organism evidence="8 9">
    <name type="scientific">Phytophthora pseudosyringae</name>
    <dbReference type="NCBI Taxonomy" id="221518"/>
    <lineage>
        <taxon>Eukaryota</taxon>
        <taxon>Sar</taxon>
        <taxon>Stramenopiles</taxon>
        <taxon>Oomycota</taxon>
        <taxon>Peronosporomycetes</taxon>
        <taxon>Peronosporales</taxon>
        <taxon>Peronosporaceae</taxon>
        <taxon>Phytophthora</taxon>
    </lineage>
</organism>
<dbReference type="SMART" id="SM00848">
    <property type="entry name" value="Inhibitor_I29"/>
    <property type="match status" value="1"/>
</dbReference>
<feature type="domain" description="Peptidase C1A papain C-terminal" evidence="5">
    <location>
        <begin position="119"/>
        <end position="331"/>
    </location>
</feature>